<name>A0ABV6Z6B2_UNCC1</name>
<organism evidence="1 2">
    <name type="scientific">candidate division CSSED10-310 bacterium</name>
    <dbReference type="NCBI Taxonomy" id="2855610"/>
    <lineage>
        <taxon>Bacteria</taxon>
        <taxon>Bacteria division CSSED10-310</taxon>
    </lineage>
</organism>
<dbReference type="EMBL" id="JBHPBY010000668">
    <property type="protein sequence ID" value="MFC1853979.1"/>
    <property type="molecule type" value="Genomic_DNA"/>
</dbReference>
<protein>
    <submittedName>
        <fullName evidence="1">Uncharacterized protein</fullName>
    </submittedName>
</protein>
<keyword evidence="2" id="KW-1185">Reference proteome</keyword>
<comment type="caution">
    <text evidence="1">The sequence shown here is derived from an EMBL/GenBank/DDBJ whole genome shotgun (WGS) entry which is preliminary data.</text>
</comment>
<proteinExistence type="predicted"/>
<sequence>MPWLPLYINQSDLNILIFWLNNEVDIAFIVPDGPKRWKAVTAIETRHDSRYCLWHTASGGLPLLRKHLPDSEVSDPWKGWKEKCTGADPTCPYFGAGHPGIYWLNAKTQSPSAPGSLGLSSFEWIGNRYGMIGHPAPPVTMKWWRRLGRWVKKQAIQIPRAGPIAGQGAEIWAFPGAREDIESGKTRDSNP</sequence>
<gene>
    <name evidence="1" type="ORF">ACFL27_27660</name>
</gene>
<reference evidence="1 2" key="1">
    <citation type="submission" date="2024-09" db="EMBL/GenBank/DDBJ databases">
        <title>Laminarin stimulates single cell rates of sulfate reduction while oxygen inhibits transcriptomic activity in coastal marine sediment.</title>
        <authorList>
            <person name="Lindsay M."/>
            <person name="Orcutt B."/>
            <person name="Emerson D."/>
            <person name="Stepanauskas R."/>
            <person name="D'Angelo T."/>
        </authorList>
    </citation>
    <scope>NUCLEOTIDE SEQUENCE [LARGE SCALE GENOMIC DNA]</scope>
    <source>
        <strain evidence="1">SAG AM-311-K15</strain>
    </source>
</reference>
<evidence type="ECO:0000313" key="1">
    <source>
        <dbReference type="EMBL" id="MFC1853979.1"/>
    </source>
</evidence>
<accession>A0ABV6Z6B2</accession>
<dbReference type="Proteomes" id="UP001594351">
    <property type="component" value="Unassembled WGS sequence"/>
</dbReference>
<evidence type="ECO:0000313" key="2">
    <source>
        <dbReference type="Proteomes" id="UP001594351"/>
    </source>
</evidence>